<evidence type="ECO:0000313" key="2">
    <source>
        <dbReference type="Proteomes" id="UP001524547"/>
    </source>
</evidence>
<comment type="caution">
    <text evidence="1">The sequence shown here is derived from an EMBL/GenBank/DDBJ whole genome shotgun (WGS) entry which is preliminary data.</text>
</comment>
<evidence type="ECO:0000313" key="1">
    <source>
        <dbReference type="EMBL" id="MCQ8241693.1"/>
    </source>
</evidence>
<evidence type="ECO:0008006" key="3">
    <source>
        <dbReference type="Google" id="ProtNLM"/>
    </source>
</evidence>
<organism evidence="1 2">
    <name type="scientific">Rhizosaccharibacter radicis</name>
    <dbReference type="NCBI Taxonomy" id="2782605"/>
    <lineage>
        <taxon>Bacteria</taxon>
        <taxon>Pseudomonadati</taxon>
        <taxon>Pseudomonadota</taxon>
        <taxon>Alphaproteobacteria</taxon>
        <taxon>Acetobacterales</taxon>
        <taxon>Acetobacteraceae</taxon>
        <taxon>Rhizosaccharibacter</taxon>
    </lineage>
</organism>
<dbReference type="RefSeq" id="WP_422920511.1">
    <property type="nucleotide sequence ID" value="NZ_JAMZEJ010000007.1"/>
</dbReference>
<reference evidence="1 2" key="1">
    <citation type="submission" date="2022-06" db="EMBL/GenBank/DDBJ databases">
        <title>Rhizosaccharibacter gen. nov. sp. nov. KSS12, endophytic bacteria isolated from sugarcane.</title>
        <authorList>
            <person name="Pitiwittayakul N."/>
        </authorList>
    </citation>
    <scope>NUCLEOTIDE SEQUENCE [LARGE SCALE GENOMIC DNA]</scope>
    <source>
        <strain evidence="1 2">KSS12</strain>
    </source>
</reference>
<proteinExistence type="predicted"/>
<keyword evidence="2" id="KW-1185">Reference proteome</keyword>
<sequence length="72" mass="7980">MSGTADTVRWRQPDGAPIGCREKLRVLDDNHAELLQVMRDAFDDAILMGVDEDAMRAVLADAVRSLRSPKRG</sequence>
<dbReference type="EMBL" id="JAMZEJ010000007">
    <property type="protein sequence ID" value="MCQ8241693.1"/>
    <property type="molecule type" value="Genomic_DNA"/>
</dbReference>
<name>A0ABT1W1G8_9PROT</name>
<gene>
    <name evidence="1" type="ORF">NFI88_12690</name>
</gene>
<accession>A0ABT1W1G8</accession>
<protein>
    <recommendedName>
        <fullName evidence="3">Transcriptional regulator</fullName>
    </recommendedName>
</protein>
<dbReference type="Proteomes" id="UP001524547">
    <property type="component" value="Unassembled WGS sequence"/>
</dbReference>